<dbReference type="Proteomes" id="UP001254257">
    <property type="component" value="Unassembled WGS sequence"/>
</dbReference>
<comment type="caution">
    <text evidence="2">The sequence shown here is derived from an EMBL/GenBank/DDBJ whole genome shotgun (WGS) entry which is preliminary data.</text>
</comment>
<accession>A0ABU3SFI9</accession>
<name>A0ABU3SFI9_9HYPH</name>
<feature type="chain" id="PRO_5046157957" description="Acid stress chaperone HdeA" evidence="1">
    <location>
        <begin position="24"/>
        <end position="84"/>
    </location>
</feature>
<evidence type="ECO:0000313" key="3">
    <source>
        <dbReference type="Proteomes" id="UP001254257"/>
    </source>
</evidence>
<evidence type="ECO:0008006" key="4">
    <source>
        <dbReference type="Google" id="ProtNLM"/>
    </source>
</evidence>
<gene>
    <name evidence="2" type="ORF">RKE40_27035</name>
</gene>
<dbReference type="EMBL" id="JAWDID010000074">
    <property type="protein sequence ID" value="MDU0343559.1"/>
    <property type="molecule type" value="Genomic_DNA"/>
</dbReference>
<keyword evidence="3" id="KW-1185">Reference proteome</keyword>
<dbReference type="RefSeq" id="WP_316021266.1">
    <property type="nucleotide sequence ID" value="NZ_JAWDID010000074.1"/>
</dbReference>
<evidence type="ECO:0000256" key="1">
    <source>
        <dbReference type="SAM" id="SignalP"/>
    </source>
</evidence>
<proteinExistence type="predicted"/>
<feature type="signal peptide" evidence="1">
    <location>
        <begin position="1"/>
        <end position="23"/>
    </location>
</feature>
<evidence type="ECO:0000313" key="2">
    <source>
        <dbReference type="EMBL" id="MDU0343559.1"/>
    </source>
</evidence>
<reference evidence="2 3" key="1">
    <citation type="submission" date="2023-09" db="EMBL/GenBank/DDBJ databases">
        <title>Whole genome shotgun sequencing (WGS) of Bosea sp. ZW T0_25, isolated from stored onions (Allium cepa).</title>
        <authorList>
            <person name="Stoll D.A."/>
            <person name="Huch M."/>
        </authorList>
    </citation>
    <scope>NUCLEOTIDE SEQUENCE [LARGE SCALE GENOMIC DNA]</scope>
    <source>
        <strain evidence="2 3">ZW T0_25</strain>
    </source>
</reference>
<keyword evidence="1" id="KW-0732">Signal</keyword>
<sequence>MPLALRALAATLACLLVAAPASAEITDPDLSCADYLKTGQHKADRRTRAGASHEAATIEAKVRAFCAANPKMKAIDAEMTMTGL</sequence>
<protein>
    <recommendedName>
        <fullName evidence="4">Acid stress chaperone HdeA</fullName>
    </recommendedName>
</protein>
<organism evidence="2 3">
    <name type="scientific">Bosea rubneri</name>
    <dbReference type="NCBI Taxonomy" id="3075434"/>
    <lineage>
        <taxon>Bacteria</taxon>
        <taxon>Pseudomonadati</taxon>
        <taxon>Pseudomonadota</taxon>
        <taxon>Alphaproteobacteria</taxon>
        <taxon>Hyphomicrobiales</taxon>
        <taxon>Boseaceae</taxon>
        <taxon>Bosea</taxon>
    </lineage>
</organism>